<evidence type="ECO:0000313" key="5">
    <source>
        <dbReference type="EMBL" id="RNF86487.1"/>
    </source>
</evidence>
<dbReference type="SUPFAM" id="SSF54427">
    <property type="entry name" value="NTF2-like"/>
    <property type="match status" value="1"/>
</dbReference>
<evidence type="ECO:0000256" key="2">
    <source>
        <dbReference type="ARBA" id="ARBA00023239"/>
    </source>
</evidence>
<protein>
    <submittedName>
        <fullName evidence="5">Peptidase</fullName>
    </submittedName>
</protein>
<organism evidence="5 6">
    <name type="scientific">Montanilutibacter psychrotolerans</name>
    <dbReference type="NCBI Taxonomy" id="1327343"/>
    <lineage>
        <taxon>Bacteria</taxon>
        <taxon>Pseudomonadati</taxon>
        <taxon>Pseudomonadota</taxon>
        <taxon>Gammaproteobacteria</taxon>
        <taxon>Lysobacterales</taxon>
        <taxon>Lysobacteraceae</taxon>
        <taxon>Montanilutibacter</taxon>
    </lineage>
</organism>
<comment type="similarity">
    <text evidence="3">Belongs to the peptidase C56 family. HSP31-like subfamily.</text>
</comment>
<sequence length="397" mass="43322">MPTTIGAVSFRAVLVQLLGSVLIVLLMSGWAQAQSLPDDRRVAAVIQDYLEGSSYNRPEQLRRAFHPSARLYLSQGVSGMREVSVDQYVGGFTRNPGQFNGRFGRLISVQVEGSIATAKAEILVGKDQARFIDLFLLKKLGEDWQVISKTATRFQAPAHGRQVVLVVSNVTTMPGTQLSAGNSFAELIHAYSTFRDAGYGVQFVSPEGGAVPLAYIDTRDPEHTARIYDRDFMWALANTRKPEEVSAVDYAALMYIGGSAAMYGVADHAGLKSLAARIYEQQGGIVSAVCHGSAGLANLMLSDGTALVSGKRVTGYPDAFEDKRAPYYKTFPFSIEQRLRERDGLFRYGARNTSHVEIDGRLITGMNWQSTRDVVKAIIAQLEAPGPAEATTRNSTR</sequence>
<keyword evidence="1" id="KW-0346">Stress response</keyword>
<dbReference type="InterPro" id="IPR050325">
    <property type="entry name" value="Prot/Nucl_acid_deglycase"/>
</dbReference>
<evidence type="ECO:0000259" key="4">
    <source>
        <dbReference type="Pfam" id="PF01965"/>
    </source>
</evidence>
<evidence type="ECO:0000256" key="1">
    <source>
        <dbReference type="ARBA" id="ARBA00023016"/>
    </source>
</evidence>
<feature type="domain" description="DJ-1/PfpI" evidence="4">
    <location>
        <begin position="185"/>
        <end position="380"/>
    </location>
</feature>
<dbReference type="GO" id="GO:0019172">
    <property type="term" value="F:glyoxalase III activity"/>
    <property type="evidence" value="ECO:0007669"/>
    <property type="project" value="TreeGrafter"/>
</dbReference>
<dbReference type="PANTHER" id="PTHR48094:SF11">
    <property type="entry name" value="GLUTATHIONE-INDEPENDENT GLYOXALASE HSP31-RELATED"/>
    <property type="match status" value="1"/>
</dbReference>
<dbReference type="Gene3D" id="3.40.50.880">
    <property type="match status" value="1"/>
</dbReference>
<dbReference type="GO" id="GO:0005737">
    <property type="term" value="C:cytoplasm"/>
    <property type="evidence" value="ECO:0007669"/>
    <property type="project" value="TreeGrafter"/>
</dbReference>
<proteinExistence type="inferred from homology"/>
<dbReference type="CDD" id="cd03141">
    <property type="entry name" value="GATase1_Hsp31_like"/>
    <property type="match status" value="1"/>
</dbReference>
<dbReference type="InterPro" id="IPR039437">
    <property type="entry name" value="FrzH/put_lumazine-bd"/>
</dbReference>
<dbReference type="Gene3D" id="3.10.450.50">
    <property type="match status" value="1"/>
</dbReference>
<gene>
    <name evidence="5" type="ORF">EER27_03515</name>
</gene>
<dbReference type="InterPro" id="IPR002818">
    <property type="entry name" value="DJ-1/PfpI"/>
</dbReference>
<accession>A0A3M8SYP8</accession>
<dbReference type="InterPro" id="IPR029062">
    <property type="entry name" value="Class_I_gatase-like"/>
</dbReference>
<dbReference type="Pfam" id="PF01965">
    <property type="entry name" value="DJ-1_PfpI"/>
    <property type="match status" value="1"/>
</dbReference>
<dbReference type="SUPFAM" id="SSF52317">
    <property type="entry name" value="Class I glutamine amidotransferase-like"/>
    <property type="match status" value="1"/>
</dbReference>
<evidence type="ECO:0000313" key="6">
    <source>
        <dbReference type="Proteomes" id="UP000267049"/>
    </source>
</evidence>
<keyword evidence="6" id="KW-1185">Reference proteome</keyword>
<dbReference type="Pfam" id="PF12893">
    <property type="entry name" value="Lumazine_bd_2"/>
    <property type="match status" value="1"/>
</dbReference>
<evidence type="ECO:0000256" key="3">
    <source>
        <dbReference type="ARBA" id="ARBA00038493"/>
    </source>
</evidence>
<dbReference type="AlphaFoldDB" id="A0A3M8SYP8"/>
<reference evidence="5 6" key="1">
    <citation type="submission" date="2018-11" db="EMBL/GenBank/DDBJ databases">
        <title>Lysobacter cryohumiis sp. nov., isolated from soil in the Tianshan Mountains, Xinjiang, China.</title>
        <authorList>
            <person name="Luo Y."/>
            <person name="Sheng H."/>
        </authorList>
    </citation>
    <scope>NUCLEOTIDE SEQUENCE [LARGE SCALE GENOMIC DNA]</scope>
    <source>
        <strain evidence="5 6">ZS60</strain>
    </source>
</reference>
<dbReference type="InterPro" id="IPR032710">
    <property type="entry name" value="NTF2-like_dom_sf"/>
</dbReference>
<dbReference type="GO" id="GO:0019243">
    <property type="term" value="P:methylglyoxal catabolic process to D-lactate via S-lactoyl-glutathione"/>
    <property type="evidence" value="ECO:0007669"/>
    <property type="project" value="TreeGrafter"/>
</dbReference>
<name>A0A3M8SYP8_9GAMM</name>
<keyword evidence="2" id="KW-0456">Lyase</keyword>
<comment type="caution">
    <text evidence="5">The sequence shown here is derived from an EMBL/GenBank/DDBJ whole genome shotgun (WGS) entry which is preliminary data.</text>
</comment>
<dbReference type="PANTHER" id="PTHR48094">
    <property type="entry name" value="PROTEIN/NUCLEIC ACID DEGLYCASE DJ-1-RELATED"/>
    <property type="match status" value="1"/>
</dbReference>
<dbReference type="Proteomes" id="UP000267049">
    <property type="component" value="Unassembled WGS sequence"/>
</dbReference>
<dbReference type="EMBL" id="RIBS01000001">
    <property type="protein sequence ID" value="RNF86487.1"/>
    <property type="molecule type" value="Genomic_DNA"/>
</dbReference>